<evidence type="ECO:0000313" key="1">
    <source>
        <dbReference type="EMBL" id="MDN4122863.1"/>
    </source>
</evidence>
<reference evidence="1" key="1">
    <citation type="submission" date="2021-11" db="EMBL/GenBank/DDBJ databases">
        <title>Draft genome sequence of Alcaligenes endophyticus type strain CCUG 75668T.</title>
        <authorList>
            <person name="Salva-Serra F."/>
            <person name="Duran R.E."/>
            <person name="Seeger M."/>
            <person name="Moore E.R.B."/>
            <person name="Jaen-Luchoro D."/>
        </authorList>
    </citation>
    <scope>NUCLEOTIDE SEQUENCE</scope>
    <source>
        <strain evidence="1">CCUG 75668</strain>
    </source>
</reference>
<protein>
    <submittedName>
        <fullName evidence="1">Uncharacterized protein</fullName>
    </submittedName>
</protein>
<organism evidence="1 2">
    <name type="scientific">Alcaligenes endophyticus</name>
    <dbReference type="NCBI Taxonomy" id="1929088"/>
    <lineage>
        <taxon>Bacteria</taxon>
        <taxon>Pseudomonadati</taxon>
        <taxon>Pseudomonadota</taxon>
        <taxon>Betaproteobacteria</taxon>
        <taxon>Burkholderiales</taxon>
        <taxon>Alcaligenaceae</taxon>
        <taxon>Alcaligenes</taxon>
    </lineage>
</organism>
<keyword evidence="2" id="KW-1185">Reference proteome</keyword>
<dbReference type="EMBL" id="JAJHNU010000007">
    <property type="protein sequence ID" value="MDN4122863.1"/>
    <property type="molecule type" value="Genomic_DNA"/>
</dbReference>
<proteinExistence type="predicted"/>
<dbReference type="RefSeq" id="WP_266125202.1">
    <property type="nucleotide sequence ID" value="NZ_JAJHNU010000007.1"/>
</dbReference>
<gene>
    <name evidence="1" type="ORF">LMS43_16360</name>
</gene>
<evidence type="ECO:0000313" key="2">
    <source>
        <dbReference type="Proteomes" id="UP001168613"/>
    </source>
</evidence>
<sequence>MDAQSSQLNLFGNVARNPKSPPYAARDEIGGAIEPFIRFCRERLGAQDGEISLSLIIEDAWKKGRNHPYLKAFDAYQESKP</sequence>
<name>A0ABT8ENP0_9BURK</name>
<comment type="caution">
    <text evidence="1">The sequence shown here is derived from an EMBL/GenBank/DDBJ whole genome shotgun (WGS) entry which is preliminary data.</text>
</comment>
<dbReference type="Proteomes" id="UP001168613">
    <property type="component" value="Unassembled WGS sequence"/>
</dbReference>
<accession>A0ABT8ENP0</accession>